<organism evidence="2">
    <name type="scientific">marine sediment metagenome</name>
    <dbReference type="NCBI Taxonomy" id="412755"/>
    <lineage>
        <taxon>unclassified sequences</taxon>
        <taxon>metagenomes</taxon>
        <taxon>ecological metagenomes</taxon>
    </lineage>
</organism>
<dbReference type="AlphaFoldDB" id="X0YLE2"/>
<dbReference type="InterPro" id="IPR055259">
    <property type="entry name" value="YkvP/CgeB_Glyco_trans-like"/>
</dbReference>
<accession>X0YLE2</accession>
<dbReference type="Pfam" id="PF13524">
    <property type="entry name" value="Glyco_trans_1_2"/>
    <property type="match status" value="1"/>
</dbReference>
<feature type="domain" description="Spore protein YkvP/CgeB glycosyl transferase-like" evidence="1">
    <location>
        <begin position="9"/>
        <end position="120"/>
    </location>
</feature>
<reference evidence="2" key="1">
    <citation type="journal article" date="2014" name="Front. Microbiol.">
        <title>High frequency of phylogenetically diverse reductive dehalogenase-homologous genes in deep subseafloor sedimentary metagenomes.</title>
        <authorList>
            <person name="Kawai M."/>
            <person name="Futagami T."/>
            <person name="Toyoda A."/>
            <person name="Takaki Y."/>
            <person name="Nishi S."/>
            <person name="Hori S."/>
            <person name="Arai W."/>
            <person name="Tsubouchi T."/>
            <person name="Morono Y."/>
            <person name="Uchiyama I."/>
            <person name="Ito T."/>
            <person name="Fujiyama A."/>
            <person name="Inagaki F."/>
            <person name="Takami H."/>
        </authorList>
    </citation>
    <scope>NUCLEOTIDE SEQUENCE</scope>
    <source>
        <strain evidence="2">Expedition CK06-06</strain>
    </source>
</reference>
<sequence length="127" mass="14451">MKKVKLLDDKGRIYGNNYVKCLQSYVSHLSCSSLYDLCAGKTLEIAASGSVLLTNTFAGIDRLFDTEKQCYMEYKPDGSDIVNIARKVLNDRALVKEITSNAIEYIRDNHTYVHRIKELLRILESLV</sequence>
<evidence type="ECO:0000259" key="1">
    <source>
        <dbReference type="Pfam" id="PF13524"/>
    </source>
</evidence>
<gene>
    <name evidence="2" type="ORF">S01H4_03372</name>
</gene>
<evidence type="ECO:0000313" key="2">
    <source>
        <dbReference type="EMBL" id="GAG57039.1"/>
    </source>
</evidence>
<proteinExistence type="predicted"/>
<protein>
    <recommendedName>
        <fullName evidence="1">Spore protein YkvP/CgeB glycosyl transferase-like domain-containing protein</fullName>
    </recommendedName>
</protein>
<dbReference type="EMBL" id="BART01000821">
    <property type="protein sequence ID" value="GAG57039.1"/>
    <property type="molecule type" value="Genomic_DNA"/>
</dbReference>
<comment type="caution">
    <text evidence="2">The sequence shown here is derived from an EMBL/GenBank/DDBJ whole genome shotgun (WGS) entry which is preliminary data.</text>
</comment>
<name>X0YLE2_9ZZZZ</name>